<dbReference type="RefSeq" id="WP_035447310.1">
    <property type="nucleotide sequence ID" value="NZ_JNHN01000184.1"/>
</dbReference>
<reference evidence="2 3" key="1">
    <citation type="submission" date="2014-04" db="EMBL/GenBank/DDBJ databases">
        <authorList>
            <person name="Sears C."/>
            <person name="Carroll K."/>
            <person name="Sack B.R."/>
            <person name="Qadri F."/>
            <person name="Myers L.L."/>
            <person name="Chung G.-T."/>
            <person name="Escheverria P."/>
            <person name="Fraser C.M."/>
            <person name="Sadzewicz L."/>
            <person name="Shefchek K.A."/>
            <person name="Tallon L."/>
            <person name="Das S.P."/>
            <person name="Daugherty S."/>
            <person name="Mongodin E.F."/>
        </authorList>
    </citation>
    <scope>NUCLEOTIDE SEQUENCE [LARGE SCALE GENOMIC DNA]</scope>
    <source>
        <strain evidence="2 3">3978 T3 ii</strain>
    </source>
</reference>
<dbReference type="AlphaFoldDB" id="A0A078RU47"/>
<accession>A0A078RU47</accession>
<proteinExistence type="predicted"/>
<dbReference type="Proteomes" id="UP000028013">
    <property type="component" value="Unassembled WGS sequence"/>
</dbReference>
<feature type="signal peptide" evidence="1">
    <location>
        <begin position="1"/>
        <end position="21"/>
    </location>
</feature>
<organism evidence="2 3">
    <name type="scientific">Bacteroides uniformis str. 3978 T3 ii</name>
    <dbReference type="NCBI Taxonomy" id="1339349"/>
    <lineage>
        <taxon>Bacteria</taxon>
        <taxon>Pseudomonadati</taxon>
        <taxon>Bacteroidota</taxon>
        <taxon>Bacteroidia</taxon>
        <taxon>Bacteroidales</taxon>
        <taxon>Bacteroidaceae</taxon>
        <taxon>Bacteroides</taxon>
    </lineage>
</organism>
<gene>
    <name evidence="2" type="ORF">M094_2931</name>
</gene>
<comment type="caution">
    <text evidence="2">The sequence shown here is derived from an EMBL/GenBank/DDBJ whole genome shotgun (WGS) entry which is preliminary data.</text>
</comment>
<evidence type="ECO:0000313" key="2">
    <source>
        <dbReference type="EMBL" id="KDS47999.1"/>
    </source>
</evidence>
<evidence type="ECO:0000256" key="1">
    <source>
        <dbReference type="SAM" id="SignalP"/>
    </source>
</evidence>
<dbReference type="PATRIC" id="fig|1339349.3.peg.3985"/>
<protein>
    <recommendedName>
        <fullName evidence="4">DUF5018 domain-containing protein</fullName>
    </recommendedName>
</protein>
<keyword evidence="1" id="KW-0732">Signal</keyword>
<dbReference type="PROSITE" id="PS51257">
    <property type="entry name" value="PROKAR_LIPOPROTEIN"/>
    <property type="match status" value="1"/>
</dbReference>
<sequence>MKILSKLSVIACLCWATLASCESPDYETGRTAQVNGLMSVTIQIPGNPSKFAATKTGPYEENEEIIVKVPTTDETPLDLTRLICMVNVEHNCYVTPAVGGEMDFTNPYPITVVDALGNKHHNTIRVVPTPPKTKYAKLWEKNAALLNMSSNTTGLAFYQNYLAIQEYNAPIKLYDRNSGEFVKEIPAASTFMMRARTDDAGHLITNRENVYGAGFMVYYYSEETQEHINLLNWTADAGCPDDLGYNMSVKGDVTKGVAYIYGMCPHNMEIYYWKLEDGQLVTPDAKPNVLRYGPAGGDWTSAPMIQRATLEDDSKHYIAYNRYSGATGDDAAYKAKFSMFTPAYEITSLNQDNHEYRILGFNVFNIENETYLALNDQQADTWSGGVSTLSVYDITDPSKMELGPDDAGYDKFCLFRGEWSPYATSYNSWGDLTTAIVPTDTGYDIYIATCVIGGDTSQTTIRMYKMTWYRQ</sequence>
<evidence type="ECO:0008006" key="4">
    <source>
        <dbReference type="Google" id="ProtNLM"/>
    </source>
</evidence>
<feature type="chain" id="PRO_5001744932" description="DUF5018 domain-containing protein" evidence="1">
    <location>
        <begin position="22"/>
        <end position="471"/>
    </location>
</feature>
<evidence type="ECO:0000313" key="3">
    <source>
        <dbReference type="Proteomes" id="UP000028013"/>
    </source>
</evidence>
<dbReference type="EMBL" id="JNHN01000184">
    <property type="protein sequence ID" value="KDS47999.1"/>
    <property type="molecule type" value="Genomic_DNA"/>
</dbReference>
<name>A0A078RU47_BACUN</name>